<protein>
    <recommendedName>
        <fullName evidence="5">Secreted protein</fullName>
    </recommendedName>
</protein>
<proteinExistence type="predicted"/>
<evidence type="ECO:0000256" key="2">
    <source>
        <dbReference type="SAM" id="SignalP"/>
    </source>
</evidence>
<feature type="chain" id="PRO_5047064542" description="Secreted protein" evidence="2">
    <location>
        <begin position="34"/>
        <end position="99"/>
    </location>
</feature>
<keyword evidence="2" id="KW-0732">Signal</keyword>
<feature type="signal peptide" evidence="2">
    <location>
        <begin position="1"/>
        <end position="33"/>
    </location>
</feature>
<sequence>MGRECAIRPRFSSAACLVSLRVCAVLCFLQAAAEPVAHFFDIQCPLFGSPNFLSTLHLPLFLLIFPAQGDGSVLGRGRGGTAGPHHFSSGCLGETSLTE</sequence>
<evidence type="ECO:0000256" key="1">
    <source>
        <dbReference type="SAM" id="MobiDB-lite"/>
    </source>
</evidence>
<gene>
    <name evidence="3" type="ORF">GOODEAATRI_016828</name>
</gene>
<organism evidence="3 4">
    <name type="scientific">Goodea atripinnis</name>
    <dbReference type="NCBI Taxonomy" id="208336"/>
    <lineage>
        <taxon>Eukaryota</taxon>
        <taxon>Metazoa</taxon>
        <taxon>Chordata</taxon>
        <taxon>Craniata</taxon>
        <taxon>Vertebrata</taxon>
        <taxon>Euteleostomi</taxon>
        <taxon>Actinopterygii</taxon>
        <taxon>Neopterygii</taxon>
        <taxon>Teleostei</taxon>
        <taxon>Neoteleostei</taxon>
        <taxon>Acanthomorphata</taxon>
        <taxon>Ovalentaria</taxon>
        <taxon>Atherinomorphae</taxon>
        <taxon>Cyprinodontiformes</taxon>
        <taxon>Goodeidae</taxon>
        <taxon>Goodea</taxon>
    </lineage>
</organism>
<evidence type="ECO:0000313" key="3">
    <source>
        <dbReference type="EMBL" id="MEQ2158887.1"/>
    </source>
</evidence>
<accession>A0ABV0MIM4</accession>
<feature type="region of interest" description="Disordered" evidence="1">
    <location>
        <begin position="77"/>
        <end position="99"/>
    </location>
</feature>
<comment type="caution">
    <text evidence="3">The sequence shown here is derived from an EMBL/GenBank/DDBJ whole genome shotgun (WGS) entry which is preliminary data.</text>
</comment>
<dbReference type="EMBL" id="JAHRIO010001324">
    <property type="protein sequence ID" value="MEQ2158887.1"/>
    <property type="molecule type" value="Genomic_DNA"/>
</dbReference>
<evidence type="ECO:0000313" key="4">
    <source>
        <dbReference type="Proteomes" id="UP001476798"/>
    </source>
</evidence>
<reference evidence="3 4" key="1">
    <citation type="submission" date="2021-06" db="EMBL/GenBank/DDBJ databases">
        <authorList>
            <person name="Palmer J.M."/>
        </authorList>
    </citation>
    <scope>NUCLEOTIDE SEQUENCE [LARGE SCALE GENOMIC DNA]</scope>
    <source>
        <strain evidence="3 4">GA_2019</strain>
        <tissue evidence="3">Muscle</tissue>
    </source>
</reference>
<name>A0ABV0MIM4_9TELE</name>
<evidence type="ECO:0008006" key="5">
    <source>
        <dbReference type="Google" id="ProtNLM"/>
    </source>
</evidence>
<dbReference type="Proteomes" id="UP001476798">
    <property type="component" value="Unassembled WGS sequence"/>
</dbReference>
<keyword evidence="4" id="KW-1185">Reference proteome</keyword>